<dbReference type="AlphaFoldDB" id="A0A495A2H9"/>
<evidence type="ECO:0000313" key="3">
    <source>
        <dbReference type="Proteomes" id="UP000269301"/>
    </source>
</evidence>
<keyword evidence="1" id="KW-1133">Transmembrane helix</keyword>
<dbReference type="OrthoDB" id="2429151at2"/>
<name>A0A495A2H9_9BACI</name>
<protein>
    <submittedName>
        <fullName evidence="2">Uncharacterized protein</fullName>
    </submittedName>
</protein>
<keyword evidence="3" id="KW-1185">Reference proteome</keyword>
<proteinExistence type="predicted"/>
<feature type="transmembrane region" description="Helical" evidence="1">
    <location>
        <begin position="12"/>
        <end position="30"/>
    </location>
</feature>
<reference evidence="2 3" key="1">
    <citation type="journal article" date="2016" name="Int. J. Syst. Evol. Microbiol.">
        <title>Oceanobacillus halophilus sp. nov., a novel moderately halophilic bacterium from a hypersaline lake.</title>
        <authorList>
            <person name="Amoozegar M.A."/>
            <person name="Bagheri M."/>
            <person name="Makhdoumi A."/>
            <person name="Nikou M.M."/>
            <person name="Fazeli S.A.S."/>
            <person name="Schumann P."/>
            <person name="Sproer C."/>
            <person name="Sanchez-Porro C."/>
            <person name="Ventosa A."/>
        </authorList>
    </citation>
    <scope>NUCLEOTIDE SEQUENCE [LARGE SCALE GENOMIC DNA]</scope>
    <source>
        <strain evidence="2 3">DSM 23996</strain>
    </source>
</reference>
<keyword evidence="1" id="KW-0812">Transmembrane</keyword>
<dbReference type="Proteomes" id="UP000269301">
    <property type="component" value="Unassembled WGS sequence"/>
</dbReference>
<gene>
    <name evidence="2" type="ORF">D8M06_10905</name>
</gene>
<keyword evidence="1" id="KW-0472">Membrane</keyword>
<comment type="caution">
    <text evidence="2">The sequence shown here is derived from an EMBL/GenBank/DDBJ whole genome shotgun (WGS) entry which is preliminary data.</text>
</comment>
<dbReference type="RefSeq" id="WP_121204434.1">
    <property type="nucleotide sequence ID" value="NZ_RBZP01000007.1"/>
</dbReference>
<evidence type="ECO:0000313" key="2">
    <source>
        <dbReference type="EMBL" id="RKQ33272.1"/>
    </source>
</evidence>
<evidence type="ECO:0000256" key="1">
    <source>
        <dbReference type="SAM" id="Phobius"/>
    </source>
</evidence>
<accession>A0A495A2H9</accession>
<dbReference type="EMBL" id="RBZP01000007">
    <property type="protein sequence ID" value="RKQ33272.1"/>
    <property type="molecule type" value="Genomic_DNA"/>
</dbReference>
<sequence>MTKDKLKGMITLGTLLGVMGLIFIFFSVRFGTSLADGWLAAQGGFANSSMYELRVEANTNNFS</sequence>
<organism evidence="2 3">
    <name type="scientific">Oceanobacillus halophilus</name>
    <dbReference type="NCBI Taxonomy" id="930130"/>
    <lineage>
        <taxon>Bacteria</taxon>
        <taxon>Bacillati</taxon>
        <taxon>Bacillota</taxon>
        <taxon>Bacilli</taxon>
        <taxon>Bacillales</taxon>
        <taxon>Bacillaceae</taxon>
        <taxon>Oceanobacillus</taxon>
    </lineage>
</organism>